<dbReference type="InterPro" id="IPR036236">
    <property type="entry name" value="Znf_C2H2_sf"/>
</dbReference>
<evidence type="ECO:0000256" key="2">
    <source>
        <dbReference type="SAM" id="MobiDB-lite"/>
    </source>
</evidence>
<feature type="region of interest" description="Disordered" evidence="2">
    <location>
        <begin position="36"/>
        <end position="158"/>
    </location>
</feature>
<keyword evidence="1" id="KW-0862">Zinc</keyword>
<sequence length="158" mass="17342">MRSHTGERPYLCSVCGKGFTMSGNLAKHIHEAQAGLNKDNTGSSQYEAETEQMMITQEDDPQIPAMNVESLNRKDELQPQGQQKANSDLSEEQASGETETDNCSETSPEPEEEDSDTANDEDVESHEAQAGLDKDNTGSSQCNAETEEMVMQHIDTNN</sequence>
<evidence type="ECO:0000313" key="4">
    <source>
        <dbReference type="Ensembl" id="ENSNMLP00000004081.1"/>
    </source>
</evidence>
<dbReference type="PROSITE" id="PS50157">
    <property type="entry name" value="ZINC_FINGER_C2H2_2"/>
    <property type="match status" value="1"/>
</dbReference>
<name>A0A8C6SDB8_9GOBI</name>
<evidence type="ECO:0000313" key="5">
    <source>
        <dbReference type="Proteomes" id="UP000694523"/>
    </source>
</evidence>
<proteinExistence type="predicted"/>
<dbReference type="Proteomes" id="UP000694523">
    <property type="component" value="Unplaced"/>
</dbReference>
<evidence type="ECO:0000259" key="3">
    <source>
        <dbReference type="PROSITE" id="PS50157"/>
    </source>
</evidence>
<feature type="domain" description="C2H2-type" evidence="3">
    <location>
        <begin position="10"/>
        <end position="38"/>
    </location>
</feature>
<dbReference type="AlphaFoldDB" id="A0A8C6SDB8"/>
<keyword evidence="1" id="KW-0863">Zinc-finger</keyword>
<dbReference type="Ensembl" id="ENSNMLT00000004682.1">
    <property type="protein sequence ID" value="ENSNMLP00000004081.1"/>
    <property type="gene ID" value="ENSNMLG00000003008.1"/>
</dbReference>
<feature type="compositionally biased region" description="Acidic residues" evidence="2">
    <location>
        <begin position="98"/>
        <end position="124"/>
    </location>
</feature>
<reference evidence="4" key="2">
    <citation type="submission" date="2025-09" db="UniProtKB">
        <authorList>
            <consortium name="Ensembl"/>
        </authorList>
    </citation>
    <scope>IDENTIFICATION</scope>
</reference>
<reference evidence="4" key="1">
    <citation type="submission" date="2025-08" db="UniProtKB">
        <authorList>
            <consortium name="Ensembl"/>
        </authorList>
    </citation>
    <scope>IDENTIFICATION</scope>
</reference>
<dbReference type="SUPFAM" id="SSF57667">
    <property type="entry name" value="beta-beta-alpha zinc fingers"/>
    <property type="match status" value="1"/>
</dbReference>
<accession>A0A8C6SDB8</accession>
<keyword evidence="1" id="KW-0479">Metal-binding</keyword>
<dbReference type="FunFam" id="3.30.160.60:FF:001325">
    <property type="entry name" value="zinc finger protein 200"/>
    <property type="match status" value="1"/>
</dbReference>
<feature type="compositionally biased region" description="Polar residues" evidence="2">
    <location>
        <begin position="38"/>
        <end position="47"/>
    </location>
</feature>
<organism evidence="4 5">
    <name type="scientific">Neogobius melanostomus</name>
    <name type="common">round goby</name>
    <dbReference type="NCBI Taxonomy" id="47308"/>
    <lineage>
        <taxon>Eukaryota</taxon>
        <taxon>Metazoa</taxon>
        <taxon>Chordata</taxon>
        <taxon>Craniata</taxon>
        <taxon>Vertebrata</taxon>
        <taxon>Euteleostomi</taxon>
        <taxon>Actinopterygii</taxon>
        <taxon>Neopterygii</taxon>
        <taxon>Teleostei</taxon>
        <taxon>Neoteleostei</taxon>
        <taxon>Acanthomorphata</taxon>
        <taxon>Gobiaria</taxon>
        <taxon>Gobiiformes</taxon>
        <taxon>Gobioidei</taxon>
        <taxon>Gobiidae</taxon>
        <taxon>Benthophilinae</taxon>
        <taxon>Neogobiini</taxon>
        <taxon>Neogobius</taxon>
    </lineage>
</organism>
<keyword evidence="5" id="KW-1185">Reference proteome</keyword>
<dbReference type="InterPro" id="IPR013087">
    <property type="entry name" value="Znf_C2H2_type"/>
</dbReference>
<dbReference type="GO" id="GO:0008270">
    <property type="term" value="F:zinc ion binding"/>
    <property type="evidence" value="ECO:0007669"/>
    <property type="project" value="UniProtKB-KW"/>
</dbReference>
<dbReference type="Gene3D" id="3.30.160.60">
    <property type="entry name" value="Classic Zinc Finger"/>
    <property type="match status" value="1"/>
</dbReference>
<protein>
    <recommendedName>
        <fullName evidence="3">C2H2-type domain-containing protein</fullName>
    </recommendedName>
</protein>
<feature type="compositionally biased region" description="Polar residues" evidence="2">
    <location>
        <begin position="79"/>
        <end position="97"/>
    </location>
</feature>
<evidence type="ECO:0000256" key="1">
    <source>
        <dbReference type="PROSITE-ProRule" id="PRU00042"/>
    </source>
</evidence>